<gene>
    <name evidence="1" type="ORF">SLEP1_g2703</name>
</gene>
<evidence type="ECO:0000313" key="1">
    <source>
        <dbReference type="EMBL" id="GKU88435.1"/>
    </source>
</evidence>
<dbReference type="EMBL" id="BPVZ01000002">
    <property type="protein sequence ID" value="GKU88435.1"/>
    <property type="molecule type" value="Genomic_DNA"/>
</dbReference>
<organism evidence="1 2">
    <name type="scientific">Rubroshorea leprosula</name>
    <dbReference type="NCBI Taxonomy" id="152421"/>
    <lineage>
        <taxon>Eukaryota</taxon>
        <taxon>Viridiplantae</taxon>
        <taxon>Streptophyta</taxon>
        <taxon>Embryophyta</taxon>
        <taxon>Tracheophyta</taxon>
        <taxon>Spermatophyta</taxon>
        <taxon>Magnoliopsida</taxon>
        <taxon>eudicotyledons</taxon>
        <taxon>Gunneridae</taxon>
        <taxon>Pentapetalae</taxon>
        <taxon>rosids</taxon>
        <taxon>malvids</taxon>
        <taxon>Malvales</taxon>
        <taxon>Dipterocarpaceae</taxon>
        <taxon>Rubroshorea</taxon>
    </lineage>
</organism>
<dbReference type="Proteomes" id="UP001054252">
    <property type="component" value="Unassembled WGS sequence"/>
</dbReference>
<protein>
    <submittedName>
        <fullName evidence="1">Uncharacterized protein</fullName>
    </submittedName>
</protein>
<dbReference type="AlphaFoldDB" id="A0AAV5HTV6"/>
<keyword evidence="2" id="KW-1185">Reference proteome</keyword>
<accession>A0AAV5HTV6</accession>
<reference evidence="1 2" key="1">
    <citation type="journal article" date="2021" name="Commun. Biol.">
        <title>The genome of Shorea leprosula (Dipterocarpaceae) highlights the ecological relevance of drought in aseasonal tropical rainforests.</title>
        <authorList>
            <person name="Ng K.K.S."/>
            <person name="Kobayashi M.J."/>
            <person name="Fawcett J.A."/>
            <person name="Hatakeyama M."/>
            <person name="Paape T."/>
            <person name="Ng C.H."/>
            <person name="Ang C.C."/>
            <person name="Tnah L.H."/>
            <person name="Lee C.T."/>
            <person name="Nishiyama T."/>
            <person name="Sese J."/>
            <person name="O'Brien M.J."/>
            <person name="Copetti D."/>
            <person name="Mohd Noor M.I."/>
            <person name="Ong R.C."/>
            <person name="Putra M."/>
            <person name="Sireger I.Z."/>
            <person name="Indrioko S."/>
            <person name="Kosugi Y."/>
            <person name="Izuno A."/>
            <person name="Isagi Y."/>
            <person name="Lee S.L."/>
            <person name="Shimizu K.K."/>
        </authorList>
    </citation>
    <scope>NUCLEOTIDE SEQUENCE [LARGE SCALE GENOMIC DNA]</scope>
    <source>
        <strain evidence="1">214</strain>
    </source>
</reference>
<proteinExistence type="predicted"/>
<sequence>MLIFLITAEEISMVLRKGRKFPTKFYEKKNASIPVQREEIFSKSPSSWQRNSQNSINCRGNCHI</sequence>
<evidence type="ECO:0000313" key="2">
    <source>
        <dbReference type="Proteomes" id="UP001054252"/>
    </source>
</evidence>
<name>A0AAV5HTV6_9ROSI</name>
<comment type="caution">
    <text evidence="1">The sequence shown here is derived from an EMBL/GenBank/DDBJ whole genome shotgun (WGS) entry which is preliminary data.</text>
</comment>